<keyword evidence="5" id="KW-1185">Reference proteome</keyword>
<keyword evidence="3" id="KW-0342">GTP-binding</keyword>
<evidence type="ECO:0000256" key="3">
    <source>
        <dbReference type="ARBA" id="ARBA00023134"/>
    </source>
</evidence>
<dbReference type="Pfam" id="PF00071">
    <property type="entry name" value="Ras"/>
    <property type="match status" value="1"/>
</dbReference>
<name>A0A8T1WM23_9STRA</name>
<dbReference type="PANTHER" id="PTHR47981:SF20">
    <property type="entry name" value="RAS-RELATED PROTEIN RAB-7A"/>
    <property type="match status" value="1"/>
</dbReference>
<reference evidence="4" key="1">
    <citation type="submission" date="2021-02" db="EMBL/GenBank/DDBJ databases">
        <authorList>
            <person name="Palmer J.M."/>
        </authorList>
    </citation>
    <scope>NUCLEOTIDE SEQUENCE</scope>
    <source>
        <strain evidence="4">SCRP734</strain>
    </source>
</reference>
<protein>
    <submittedName>
        <fullName evidence="4">Uncharacterized protein</fullName>
    </submittedName>
</protein>
<keyword evidence="2" id="KW-0547">Nucleotide-binding</keyword>
<comment type="similarity">
    <text evidence="1">Belongs to the small GTPase superfamily. Rab family.</text>
</comment>
<sequence length="200" mass="21494">MGAQASRSRPRHALAVQDTGPDSLSVDKIKVVVLGEAAAGKTTLFRRWMGAPLDAEYAPSASASVGAKLLRLEGHEPVVYELWDVPPQSFAGPSIFARYFRGAQAVVLIFSLQTPASWRMLPTYLDVARREIAATESIETQAPKSLPVVMVGNKSDCIGQGAQHEREAARSWCHEHGVAYVEVSALAGESAAVLDVLKLL</sequence>
<dbReference type="SMART" id="SM00175">
    <property type="entry name" value="RAB"/>
    <property type="match status" value="1"/>
</dbReference>
<evidence type="ECO:0000256" key="2">
    <source>
        <dbReference type="ARBA" id="ARBA00022741"/>
    </source>
</evidence>
<evidence type="ECO:0000313" key="5">
    <source>
        <dbReference type="Proteomes" id="UP000694044"/>
    </source>
</evidence>
<dbReference type="PROSITE" id="PS51419">
    <property type="entry name" value="RAB"/>
    <property type="match status" value="1"/>
</dbReference>
<dbReference type="SMART" id="SM00173">
    <property type="entry name" value="RAS"/>
    <property type="match status" value="1"/>
</dbReference>
<dbReference type="OrthoDB" id="265044at2759"/>
<gene>
    <name evidence="4" type="ORF">PHYPSEUDO_007341</name>
</gene>
<dbReference type="InterPro" id="IPR001806">
    <property type="entry name" value="Small_GTPase"/>
</dbReference>
<dbReference type="Proteomes" id="UP000694044">
    <property type="component" value="Unassembled WGS sequence"/>
</dbReference>
<dbReference type="GO" id="GO:0003924">
    <property type="term" value="F:GTPase activity"/>
    <property type="evidence" value="ECO:0007669"/>
    <property type="project" value="InterPro"/>
</dbReference>
<dbReference type="PANTHER" id="PTHR47981">
    <property type="entry name" value="RAB FAMILY"/>
    <property type="match status" value="1"/>
</dbReference>
<accession>A0A8T1WM23</accession>
<proteinExistence type="inferred from homology"/>
<evidence type="ECO:0000313" key="4">
    <source>
        <dbReference type="EMBL" id="KAG7393504.1"/>
    </source>
</evidence>
<comment type="caution">
    <text evidence="4">The sequence shown here is derived from an EMBL/GenBank/DDBJ whole genome shotgun (WGS) entry which is preliminary data.</text>
</comment>
<organism evidence="4 5">
    <name type="scientific">Phytophthora pseudosyringae</name>
    <dbReference type="NCBI Taxonomy" id="221518"/>
    <lineage>
        <taxon>Eukaryota</taxon>
        <taxon>Sar</taxon>
        <taxon>Stramenopiles</taxon>
        <taxon>Oomycota</taxon>
        <taxon>Peronosporomycetes</taxon>
        <taxon>Peronosporales</taxon>
        <taxon>Peronosporaceae</taxon>
        <taxon>Phytophthora</taxon>
    </lineage>
</organism>
<dbReference type="GO" id="GO:0005525">
    <property type="term" value="F:GTP binding"/>
    <property type="evidence" value="ECO:0007669"/>
    <property type="project" value="UniProtKB-KW"/>
</dbReference>
<dbReference type="EMBL" id="JAGDFM010000003">
    <property type="protein sequence ID" value="KAG7393504.1"/>
    <property type="molecule type" value="Genomic_DNA"/>
</dbReference>
<dbReference type="AlphaFoldDB" id="A0A8T1WM23"/>
<evidence type="ECO:0000256" key="1">
    <source>
        <dbReference type="ARBA" id="ARBA00006270"/>
    </source>
</evidence>